<evidence type="ECO:0000313" key="3">
    <source>
        <dbReference type="Proteomes" id="UP000283469"/>
    </source>
</evidence>
<organism evidence="2 3">
    <name type="scientific">Sphingobium terrigena</name>
    <dbReference type="NCBI Taxonomy" id="2304063"/>
    <lineage>
        <taxon>Bacteria</taxon>
        <taxon>Pseudomonadati</taxon>
        <taxon>Pseudomonadota</taxon>
        <taxon>Alphaproteobacteria</taxon>
        <taxon>Sphingomonadales</taxon>
        <taxon>Sphingomonadaceae</taxon>
        <taxon>Sphingobium</taxon>
    </lineage>
</organism>
<reference evidence="2 3" key="1">
    <citation type="submission" date="2018-08" db="EMBL/GenBank/DDBJ databases">
        <title>Sphingobium sp. EO9.</title>
        <authorList>
            <person name="Park Y."/>
            <person name="Kim K.H."/>
            <person name="Jeon C.O."/>
        </authorList>
    </citation>
    <scope>NUCLEOTIDE SEQUENCE [LARGE SCALE GENOMIC DNA]</scope>
    <source>
        <strain evidence="2 3">EO9</strain>
    </source>
</reference>
<dbReference type="Proteomes" id="UP000283469">
    <property type="component" value="Unassembled WGS sequence"/>
</dbReference>
<accession>A0A418YV55</accession>
<dbReference type="OrthoDB" id="7596754at2"/>
<proteinExistence type="predicted"/>
<dbReference type="AlphaFoldDB" id="A0A418YV55"/>
<sequence length="66" mass="7212">MEMAIAGPHFQIVKCGESGRLLDRAMSTLVPISPLSAIPLRANADEGKPRKAWLPQRPCRASIRSD</sequence>
<dbReference type="EMBL" id="QVRA01000005">
    <property type="protein sequence ID" value="RJG55998.1"/>
    <property type="molecule type" value="Genomic_DNA"/>
</dbReference>
<feature type="region of interest" description="Disordered" evidence="1">
    <location>
        <begin position="45"/>
        <end position="66"/>
    </location>
</feature>
<evidence type="ECO:0000256" key="1">
    <source>
        <dbReference type="SAM" id="MobiDB-lite"/>
    </source>
</evidence>
<name>A0A418YV55_9SPHN</name>
<keyword evidence="3" id="KW-1185">Reference proteome</keyword>
<protein>
    <submittedName>
        <fullName evidence="2">Uncharacterized protein</fullName>
    </submittedName>
</protein>
<comment type="caution">
    <text evidence="2">The sequence shown here is derived from an EMBL/GenBank/DDBJ whole genome shotgun (WGS) entry which is preliminary data.</text>
</comment>
<evidence type="ECO:0000313" key="2">
    <source>
        <dbReference type="EMBL" id="RJG55998.1"/>
    </source>
</evidence>
<gene>
    <name evidence="2" type="ORF">D0Z70_06685</name>
</gene>